<name>A0ABS3P365_9BACI</name>
<dbReference type="InterPro" id="IPR025487">
    <property type="entry name" value="DUF4379"/>
</dbReference>
<evidence type="ECO:0000256" key="1">
    <source>
        <dbReference type="SAM" id="MobiDB-lite"/>
    </source>
</evidence>
<protein>
    <recommendedName>
        <fullName evidence="2">Treble clef zinc finger domain-containing protein</fullName>
    </recommendedName>
</protein>
<feature type="region of interest" description="Disordered" evidence="1">
    <location>
        <begin position="1"/>
        <end position="20"/>
    </location>
</feature>
<proteinExistence type="predicted"/>
<organism evidence="3 4">
    <name type="scientific">Bacillus arachidis</name>
    <dbReference type="NCBI Taxonomy" id="2819290"/>
    <lineage>
        <taxon>Bacteria</taxon>
        <taxon>Bacillati</taxon>
        <taxon>Bacillota</taxon>
        <taxon>Bacilli</taxon>
        <taxon>Bacillales</taxon>
        <taxon>Bacillaceae</taxon>
        <taxon>Bacillus</taxon>
    </lineage>
</organism>
<gene>
    <name evidence="3" type="ORF">J4P90_20260</name>
</gene>
<dbReference type="EMBL" id="JAGDQJ010000026">
    <property type="protein sequence ID" value="MBO1627513.1"/>
    <property type="molecule type" value="Genomic_DNA"/>
</dbReference>
<dbReference type="Proteomes" id="UP000677611">
    <property type="component" value="Unassembled WGS sequence"/>
</dbReference>
<dbReference type="Pfam" id="PF14311">
    <property type="entry name" value="DUF4379"/>
    <property type="match status" value="1"/>
</dbReference>
<accession>A0ABS3P365</accession>
<evidence type="ECO:0000313" key="3">
    <source>
        <dbReference type="EMBL" id="MBO1627513.1"/>
    </source>
</evidence>
<reference evidence="3 4" key="1">
    <citation type="submission" date="2021-03" db="EMBL/GenBank/DDBJ databases">
        <title>Identification of novel Bacillus strains.</title>
        <authorList>
            <person name="Xiao Z."/>
            <person name="Li Y."/>
            <person name="Shen J."/>
        </authorList>
    </citation>
    <scope>NUCLEOTIDE SEQUENCE [LARGE SCALE GENOMIC DNA]</scope>
    <source>
        <strain evidence="3 4">SY8</strain>
    </source>
</reference>
<feature type="domain" description="Treble clef zinc finger" evidence="2">
    <location>
        <begin position="2"/>
        <end position="26"/>
    </location>
</feature>
<evidence type="ECO:0000259" key="2">
    <source>
        <dbReference type="Pfam" id="PF14311"/>
    </source>
</evidence>
<evidence type="ECO:0000313" key="4">
    <source>
        <dbReference type="Proteomes" id="UP000677611"/>
    </source>
</evidence>
<comment type="caution">
    <text evidence="3">The sequence shown here is derived from an EMBL/GenBank/DDBJ whole genome shotgun (WGS) entry which is preliminary data.</text>
</comment>
<keyword evidence="4" id="KW-1185">Reference proteome</keyword>
<sequence>MCQKSHEWEATINSRSRGSGCPHCYKLRRKKGEHS</sequence>